<evidence type="ECO:0000256" key="3">
    <source>
        <dbReference type="ARBA" id="ARBA00023004"/>
    </source>
</evidence>
<feature type="domain" description="Iron-binding zinc finger CDGSH type" evidence="5">
    <location>
        <begin position="47"/>
        <end position="82"/>
    </location>
</feature>
<dbReference type="Gene3D" id="3.40.5.90">
    <property type="entry name" value="CDGSH iron-sulfur domain, mitoNEET-type"/>
    <property type="match status" value="2"/>
</dbReference>
<dbReference type="GO" id="GO:0046872">
    <property type="term" value="F:metal ion binding"/>
    <property type="evidence" value="ECO:0007669"/>
    <property type="project" value="UniProtKB-KW"/>
</dbReference>
<feature type="domain" description="Iron-binding zinc finger CDGSH type" evidence="5">
    <location>
        <begin position="9"/>
        <end position="46"/>
    </location>
</feature>
<proteinExistence type="predicted"/>
<dbReference type="InterPro" id="IPR018967">
    <property type="entry name" value="FeS-contain_CDGSH-typ"/>
</dbReference>
<name>Q0VRR9_ALCBS</name>
<dbReference type="PANTHER" id="PTHR46491:SF3">
    <property type="entry name" value="CDGSH IRON-SULFUR DOMAIN-CONTAINING PROTEIN 3, MITOCHONDRIAL"/>
    <property type="match status" value="1"/>
</dbReference>
<organism evidence="6 7">
    <name type="scientific">Alcanivorax borkumensis (strain ATCC 700651 / DSM 11573 / NCIMB 13689 / SK2)</name>
    <dbReference type="NCBI Taxonomy" id="393595"/>
    <lineage>
        <taxon>Bacteria</taxon>
        <taxon>Pseudomonadati</taxon>
        <taxon>Pseudomonadota</taxon>
        <taxon>Gammaproteobacteria</taxon>
        <taxon>Oceanospirillales</taxon>
        <taxon>Alcanivoracaceae</taxon>
        <taxon>Alcanivorax</taxon>
    </lineage>
</organism>
<dbReference type="Pfam" id="PF09360">
    <property type="entry name" value="zf-CDGSH"/>
    <property type="match status" value="1"/>
</dbReference>
<evidence type="ECO:0000313" key="6">
    <source>
        <dbReference type="EMBL" id="CAL16129.1"/>
    </source>
</evidence>
<dbReference type="PANTHER" id="PTHR46491">
    <property type="entry name" value="CDGSH IRON SULFUR DOMAIN PROTEIN HOMOLOG"/>
    <property type="match status" value="1"/>
</dbReference>
<evidence type="ECO:0000256" key="4">
    <source>
        <dbReference type="ARBA" id="ARBA00023014"/>
    </source>
</evidence>
<dbReference type="OrthoDB" id="9795032at2"/>
<keyword evidence="1" id="KW-0001">2Fe-2S</keyword>
<accession>Q0VRR9</accession>
<reference evidence="6 7" key="1">
    <citation type="journal article" date="2006" name="Nat. Biotechnol.">
        <title>Genome sequence of the ubiquitous hydrocarbon-degrading marine bacterium Alcanivorax borkumensis.</title>
        <authorList>
            <person name="Schneiker S."/>
            <person name="Martins dos Santos V.A.P."/>
            <person name="Bartels D."/>
            <person name="Bekel T."/>
            <person name="Brecht M."/>
            <person name="Buhrmester J."/>
            <person name="Chernikova T.N."/>
            <person name="Denaro R."/>
            <person name="Ferrer M."/>
            <person name="Gertler C."/>
            <person name="Goesmann A."/>
            <person name="Golyshina O.V."/>
            <person name="Kaminski F."/>
            <person name="Khachane A.N."/>
            <person name="Lang S."/>
            <person name="Linke B."/>
            <person name="McHardy A.C."/>
            <person name="Meyer F."/>
            <person name="Nechitaylo T."/>
            <person name="Puehler A."/>
            <person name="Regenhardt D."/>
            <person name="Rupp O."/>
            <person name="Sabirova J.S."/>
            <person name="Selbitschka W."/>
            <person name="Yakimov M.M."/>
            <person name="Timmis K.N."/>
            <person name="Vorhoelter F.-J."/>
            <person name="Weidner S."/>
            <person name="Kaiser O."/>
            <person name="Golyshin P.N."/>
        </authorList>
    </citation>
    <scope>NUCLEOTIDE SEQUENCE [LARGE SCALE GENOMIC DNA]</scope>
    <source>
        <strain evidence="7">ATCC 700651 / DSM 11573 / NCIMB 13689 / SK2</strain>
    </source>
</reference>
<gene>
    <name evidence="6" type="ordered locus">ABO_0681</name>
</gene>
<evidence type="ECO:0000259" key="5">
    <source>
        <dbReference type="SMART" id="SM00704"/>
    </source>
</evidence>
<keyword evidence="4" id="KW-0411">Iron-sulfur</keyword>
<dbReference type="GO" id="GO:0051537">
    <property type="term" value="F:2 iron, 2 sulfur cluster binding"/>
    <property type="evidence" value="ECO:0007669"/>
    <property type="project" value="UniProtKB-KW"/>
</dbReference>
<evidence type="ECO:0000313" key="7">
    <source>
        <dbReference type="Proteomes" id="UP000008871"/>
    </source>
</evidence>
<evidence type="ECO:0000256" key="1">
    <source>
        <dbReference type="ARBA" id="ARBA00022714"/>
    </source>
</evidence>
<keyword evidence="3" id="KW-0408">Iron</keyword>
<dbReference type="Proteomes" id="UP000008871">
    <property type="component" value="Chromosome"/>
</dbReference>
<dbReference type="AlphaFoldDB" id="Q0VRR9"/>
<dbReference type="STRING" id="393595.ABO_0681"/>
<keyword evidence="2" id="KW-0479">Metal-binding</keyword>
<dbReference type="HOGENOM" id="CLU_145019_2_1_6"/>
<dbReference type="KEGG" id="abo:ABO_0681"/>
<dbReference type="GO" id="GO:0005737">
    <property type="term" value="C:cytoplasm"/>
    <property type="evidence" value="ECO:0007669"/>
    <property type="project" value="UniProtKB-ARBA"/>
</dbReference>
<sequence>MDAPHIADTVPFPLPVKKGDTVYWCACGLSQTQPYCDGSHKDTRFSPVPYTAHKDQIVFFCGCKHSNTGMICDGSHVALKGKSTGHR</sequence>
<dbReference type="EMBL" id="AM286690">
    <property type="protein sequence ID" value="CAL16129.1"/>
    <property type="molecule type" value="Genomic_DNA"/>
</dbReference>
<keyword evidence="7" id="KW-1185">Reference proteome</keyword>
<dbReference type="InterPro" id="IPR052950">
    <property type="entry name" value="CISD"/>
</dbReference>
<dbReference type="InterPro" id="IPR042216">
    <property type="entry name" value="MitoNEET_CISD"/>
</dbReference>
<protein>
    <recommendedName>
        <fullName evidence="5">Iron-binding zinc finger CDGSH type domain-containing protein</fullName>
    </recommendedName>
</protein>
<dbReference type="eggNOG" id="COG3369">
    <property type="taxonomic scope" value="Bacteria"/>
</dbReference>
<dbReference type="SMART" id="SM00704">
    <property type="entry name" value="ZnF_CDGSH"/>
    <property type="match status" value="2"/>
</dbReference>
<dbReference type="RefSeq" id="WP_011587966.1">
    <property type="nucleotide sequence ID" value="NC_008260.1"/>
</dbReference>
<evidence type="ECO:0000256" key="2">
    <source>
        <dbReference type="ARBA" id="ARBA00022723"/>
    </source>
</evidence>